<organism evidence="1 2">
    <name type="scientific">Neorhodopirellula lusitana</name>
    <dbReference type="NCBI Taxonomy" id="445327"/>
    <lineage>
        <taxon>Bacteria</taxon>
        <taxon>Pseudomonadati</taxon>
        <taxon>Planctomycetota</taxon>
        <taxon>Planctomycetia</taxon>
        <taxon>Pirellulales</taxon>
        <taxon>Pirellulaceae</taxon>
        <taxon>Neorhodopirellula</taxon>
    </lineage>
</organism>
<evidence type="ECO:0000313" key="1">
    <source>
        <dbReference type="EMBL" id="SMP67030.1"/>
    </source>
</evidence>
<dbReference type="Proteomes" id="UP001158067">
    <property type="component" value="Unassembled WGS sequence"/>
</dbReference>
<reference evidence="1 2" key="1">
    <citation type="submission" date="2017-05" db="EMBL/GenBank/DDBJ databases">
        <authorList>
            <person name="Varghese N."/>
            <person name="Submissions S."/>
        </authorList>
    </citation>
    <scope>NUCLEOTIDE SEQUENCE [LARGE SCALE GENOMIC DNA]</scope>
    <source>
        <strain evidence="1 2">DSM 25457</strain>
    </source>
</reference>
<proteinExistence type="predicted"/>
<keyword evidence="2" id="KW-1185">Reference proteome</keyword>
<dbReference type="SUPFAM" id="SSF109854">
    <property type="entry name" value="DinB/YfiT-like putative metalloenzymes"/>
    <property type="match status" value="1"/>
</dbReference>
<comment type="caution">
    <text evidence="1">The sequence shown here is derived from an EMBL/GenBank/DDBJ whole genome shotgun (WGS) entry which is preliminary data.</text>
</comment>
<evidence type="ECO:0008006" key="3">
    <source>
        <dbReference type="Google" id="ProtNLM"/>
    </source>
</evidence>
<gene>
    <name evidence="1" type="ORF">SAMN06265222_11087</name>
</gene>
<dbReference type="Gene3D" id="1.20.120.450">
    <property type="entry name" value="dinb family like domain"/>
    <property type="match status" value="1"/>
</dbReference>
<evidence type="ECO:0000313" key="2">
    <source>
        <dbReference type="Proteomes" id="UP001158067"/>
    </source>
</evidence>
<sequence length="428" mass="47444">MFSTPFSTVGLSAQHLRPNRSGSFVSMVIWQAPHYTNHTLLPSAQVPFMSCCRFIGLLSVALLSALSPANRAAANDGEPVAVQVWPGGVVSVQTQWGLQLAINAFEAELPESLDSFEVVSASQTGQRVLDRVYNTPEPTWTETDWTSGDGLEPNQLGVQILADHFARVQVDGVNVVIAGPQIEASDYASLGTIDVLLGTGLSVSNSDLLNQVRALVPLMEEPAKEAEMESNGDPKFEFRRQSHNALAVASNQQDASTSTRVVFLSDQPWQMPAELDELFEAMEQSCSHSQDIFAKMSIEQLNFKPANGTHTPRWNVEHMMGRQLQFFSQIYHAIDPTIPVMNLNPKQMPPDYEFAHPKWNGEEEARQMQRVSDFCRRYAYLLDGLNVDEKAPGSRWPSLKALLKKMAQHYGEHTGNTVKKFDLPGYPG</sequence>
<protein>
    <recommendedName>
        <fullName evidence="3">DinB-like domain-containing protein</fullName>
    </recommendedName>
</protein>
<dbReference type="EMBL" id="FXUG01000010">
    <property type="protein sequence ID" value="SMP67030.1"/>
    <property type="molecule type" value="Genomic_DNA"/>
</dbReference>
<dbReference type="InterPro" id="IPR034660">
    <property type="entry name" value="DinB/YfiT-like"/>
</dbReference>
<name>A0ABY1QEM0_9BACT</name>
<accession>A0ABY1QEM0</accession>